<dbReference type="SUPFAM" id="SSF51735">
    <property type="entry name" value="NAD(P)-binding Rossmann-fold domains"/>
    <property type="match status" value="1"/>
</dbReference>
<accession>A0ABX5P8U1</accession>
<dbReference type="InterPro" id="IPR016040">
    <property type="entry name" value="NAD(P)-bd_dom"/>
</dbReference>
<keyword evidence="3" id="KW-1185">Reference proteome</keyword>
<protein>
    <submittedName>
        <fullName evidence="2">Epimerase</fullName>
    </submittedName>
</protein>
<gene>
    <name evidence="2" type="ORF">C3920_00880</name>
</gene>
<evidence type="ECO:0000259" key="1">
    <source>
        <dbReference type="Pfam" id="PF13460"/>
    </source>
</evidence>
<sequence length="212" mass="22858">MVTVLVMGASRGIGLEVVRAALGRGHGVRAFARHASAIALTHDRLEKCPGDALVPADVERALVGVDAVVQVLGIPNRDLFGPVDLFSRATAVLLPLMARHGVRRLVAVTGFGAGDSAAAVGPFQRLPFRMLFGRAYDDKTRQEERIIASGLDWTIWRPGVLMNGRASGRARILTAPSQWRNGIVSRADVAANMVSHLEDATMLHQKPVIIRF</sequence>
<reference evidence="2 3" key="1">
    <citation type="submission" date="2018-02" db="EMBL/GenBank/DDBJ databases">
        <authorList>
            <person name="Skraban J."/>
            <person name="Trcek J."/>
        </authorList>
    </citation>
    <scope>NUCLEOTIDE SEQUENCE [LARGE SCALE GENOMIC DNA]</scope>
    <source>
        <strain evidence="2 3">AV446</strain>
    </source>
</reference>
<dbReference type="Proteomes" id="UP000248116">
    <property type="component" value="Unassembled WGS sequence"/>
</dbReference>
<comment type="caution">
    <text evidence="2">The sequence shown here is derived from an EMBL/GenBank/DDBJ whole genome shotgun (WGS) entry which is preliminary data.</text>
</comment>
<feature type="domain" description="NAD(P)-binding" evidence="1">
    <location>
        <begin position="8"/>
        <end position="199"/>
    </location>
</feature>
<evidence type="ECO:0000313" key="2">
    <source>
        <dbReference type="EMBL" id="PYD49173.1"/>
    </source>
</evidence>
<evidence type="ECO:0000313" key="3">
    <source>
        <dbReference type="Proteomes" id="UP000248116"/>
    </source>
</evidence>
<dbReference type="Gene3D" id="3.40.50.720">
    <property type="entry name" value="NAD(P)-binding Rossmann-like Domain"/>
    <property type="match status" value="1"/>
</dbReference>
<dbReference type="EMBL" id="PRCW01000010">
    <property type="protein sequence ID" value="PYD49173.1"/>
    <property type="molecule type" value="Genomic_DNA"/>
</dbReference>
<dbReference type="InterPro" id="IPR036291">
    <property type="entry name" value="NAD(P)-bd_dom_sf"/>
</dbReference>
<dbReference type="PANTHER" id="PTHR15020">
    <property type="entry name" value="FLAVIN REDUCTASE-RELATED"/>
    <property type="match status" value="1"/>
</dbReference>
<organism evidence="2 3">
    <name type="scientific">Novacetimonas pomaceti</name>
    <dbReference type="NCBI Taxonomy" id="2021998"/>
    <lineage>
        <taxon>Bacteria</taxon>
        <taxon>Pseudomonadati</taxon>
        <taxon>Pseudomonadota</taxon>
        <taxon>Alphaproteobacteria</taxon>
        <taxon>Acetobacterales</taxon>
        <taxon>Acetobacteraceae</taxon>
        <taxon>Novacetimonas</taxon>
    </lineage>
</organism>
<dbReference type="PANTHER" id="PTHR15020:SF50">
    <property type="entry name" value="UPF0659 PROTEIN YMR090W"/>
    <property type="match status" value="1"/>
</dbReference>
<proteinExistence type="predicted"/>
<dbReference type="RefSeq" id="WP_110559238.1">
    <property type="nucleotide sequence ID" value="NZ_PRCW01000010.1"/>
</dbReference>
<name>A0ABX5P8U1_9PROT</name>
<dbReference type="Pfam" id="PF13460">
    <property type="entry name" value="NAD_binding_10"/>
    <property type="match status" value="1"/>
</dbReference>